<evidence type="ECO:0000313" key="1">
    <source>
        <dbReference type="EMBL" id="KXS11419.1"/>
    </source>
</evidence>
<keyword evidence="2" id="KW-1185">Reference proteome</keyword>
<dbReference type="Proteomes" id="UP000070544">
    <property type="component" value="Unassembled WGS sequence"/>
</dbReference>
<dbReference type="AlphaFoldDB" id="A0A139A421"/>
<evidence type="ECO:0000313" key="2">
    <source>
        <dbReference type="Proteomes" id="UP000070544"/>
    </source>
</evidence>
<proteinExistence type="predicted"/>
<name>A0A139A421_GONPJ</name>
<reference evidence="1 2" key="1">
    <citation type="journal article" date="2015" name="Genome Biol. Evol.">
        <title>Phylogenomic analyses indicate that early fungi evolved digesting cell walls of algal ancestors of land plants.</title>
        <authorList>
            <person name="Chang Y."/>
            <person name="Wang S."/>
            <person name="Sekimoto S."/>
            <person name="Aerts A.L."/>
            <person name="Choi C."/>
            <person name="Clum A."/>
            <person name="LaButti K.M."/>
            <person name="Lindquist E.A."/>
            <person name="Yee Ngan C."/>
            <person name="Ohm R.A."/>
            <person name="Salamov A.A."/>
            <person name="Grigoriev I.V."/>
            <person name="Spatafora J.W."/>
            <person name="Berbee M.L."/>
        </authorList>
    </citation>
    <scope>NUCLEOTIDE SEQUENCE [LARGE SCALE GENOMIC DNA]</scope>
    <source>
        <strain evidence="1 2">JEL478</strain>
    </source>
</reference>
<gene>
    <name evidence="1" type="ORF">M427DRAFT_437131</name>
</gene>
<organism evidence="1 2">
    <name type="scientific">Gonapodya prolifera (strain JEL478)</name>
    <name type="common">Monoblepharis prolifera</name>
    <dbReference type="NCBI Taxonomy" id="1344416"/>
    <lineage>
        <taxon>Eukaryota</taxon>
        <taxon>Fungi</taxon>
        <taxon>Fungi incertae sedis</taxon>
        <taxon>Chytridiomycota</taxon>
        <taxon>Chytridiomycota incertae sedis</taxon>
        <taxon>Monoblepharidomycetes</taxon>
        <taxon>Monoblepharidales</taxon>
        <taxon>Gonapodyaceae</taxon>
        <taxon>Gonapodya</taxon>
    </lineage>
</organism>
<dbReference type="EMBL" id="KQ965802">
    <property type="protein sequence ID" value="KXS11419.1"/>
    <property type="molecule type" value="Genomic_DNA"/>
</dbReference>
<accession>A0A139A421</accession>
<protein>
    <submittedName>
        <fullName evidence="1">Uncharacterized protein</fullName>
    </submittedName>
</protein>
<sequence>MVFEHRVVLYKEALYSVATSGDRASSSGWMRENLLRDSILADLIEEQVALGECGAVPMKGVSWRMPRLLHLALSEDVRSQPTSLSAPNATSHCESLFVGLVSMLYTSRGGLQILASDKEREATKLVGVSVARGPVRSTLRVVEERAREQVKRWKNDFGSSPDVKERLLRRGRCVGLEGQVGHYDGEFSLINGRVWGQAALVKKGQVSNILTDEGGSRDVVSREELNRRAAAALSTAA</sequence>